<gene>
    <name evidence="2" type="ORF">O6P43_014693</name>
</gene>
<feature type="region of interest" description="Disordered" evidence="1">
    <location>
        <begin position="204"/>
        <end position="239"/>
    </location>
</feature>
<protein>
    <submittedName>
        <fullName evidence="2">Estrogen receptor beta-1 like</fullName>
    </submittedName>
</protein>
<dbReference type="AlphaFoldDB" id="A0AAD7LVR6"/>
<evidence type="ECO:0000313" key="3">
    <source>
        <dbReference type="Proteomes" id="UP001163823"/>
    </source>
</evidence>
<feature type="region of interest" description="Disordered" evidence="1">
    <location>
        <begin position="84"/>
        <end position="105"/>
    </location>
</feature>
<evidence type="ECO:0000256" key="1">
    <source>
        <dbReference type="SAM" id="MobiDB-lite"/>
    </source>
</evidence>
<organism evidence="2 3">
    <name type="scientific">Quillaja saponaria</name>
    <name type="common">Soap bark tree</name>
    <dbReference type="NCBI Taxonomy" id="32244"/>
    <lineage>
        <taxon>Eukaryota</taxon>
        <taxon>Viridiplantae</taxon>
        <taxon>Streptophyta</taxon>
        <taxon>Embryophyta</taxon>
        <taxon>Tracheophyta</taxon>
        <taxon>Spermatophyta</taxon>
        <taxon>Magnoliopsida</taxon>
        <taxon>eudicotyledons</taxon>
        <taxon>Gunneridae</taxon>
        <taxon>Pentapetalae</taxon>
        <taxon>rosids</taxon>
        <taxon>fabids</taxon>
        <taxon>Fabales</taxon>
        <taxon>Quillajaceae</taxon>
        <taxon>Quillaja</taxon>
    </lineage>
</organism>
<dbReference type="KEGG" id="qsa:O6P43_014693"/>
<reference evidence="2" key="1">
    <citation type="journal article" date="2023" name="Science">
        <title>Elucidation of the pathway for biosynthesis of saponin adjuvants from the soapbark tree.</title>
        <authorList>
            <person name="Reed J."/>
            <person name="Orme A."/>
            <person name="El-Demerdash A."/>
            <person name="Owen C."/>
            <person name="Martin L.B.B."/>
            <person name="Misra R.C."/>
            <person name="Kikuchi S."/>
            <person name="Rejzek M."/>
            <person name="Martin A.C."/>
            <person name="Harkess A."/>
            <person name="Leebens-Mack J."/>
            <person name="Louveau T."/>
            <person name="Stephenson M.J."/>
            <person name="Osbourn A."/>
        </authorList>
    </citation>
    <scope>NUCLEOTIDE SEQUENCE</scope>
    <source>
        <strain evidence="2">S10</strain>
    </source>
</reference>
<proteinExistence type="predicted"/>
<keyword evidence="3" id="KW-1185">Reference proteome</keyword>
<accession>A0AAD7LVR6</accession>
<sequence length="437" mass="49877">MENSIGVSYMSTPTSPYCCSQENLYFYSVPTSPTRGIPNSPSGYQTDHSSPRIYEDANSYLDDFEFETSLHFDPFYEDVEKNRTTETRYDQQQQPQAHQRQRGGSLPPMAFADELFCDGKVMPLVLPTLKLPPRLQNGCDNKFSNQSSTTTSPRSPTLMLKLPFSSRSFWNDDFDPFMVALEKIKTEKKTTKSQGRFTLTLAKTLSPFRATRSKGPNDSPGLRQSDPNPKEVKAPPSSPMEAICKGLKDPIKQVGQSPRKLAEPKGLLFARRMRLVKMDNDRPSEPNKTSVRWPTMKAGDDAFEREGHCTRESKSVKKKNFMFRSASVRTAGEEDKPKVKDQNAAFWKLRESKSVKKKNFMFRSASVRTAGEEDKLKVKDQSAAFWKLTFLRKFRFKSVKSAQCNENKKVAVMTKMTLIHYKPRLFLCLGYGKRHVK</sequence>
<name>A0AAD7LVR6_QUISA</name>
<keyword evidence="2" id="KW-0675">Receptor</keyword>
<dbReference type="EMBL" id="JARAOO010000006">
    <property type="protein sequence ID" value="KAJ7964967.1"/>
    <property type="molecule type" value="Genomic_DNA"/>
</dbReference>
<dbReference type="Proteomes" id="UP001163823">
    <property type="component" value="Chromosome 6"/>
</dbReference>
<evidence type="ECO:0000313" key="2">
    <source>
        <dbReference type="EMBL" id="KAJ7964967.1"/>
    </source>
</evidence>
<comment type="caution">
    <text evidence="2">The sequence shown here is derived from an EMBL/GenBank/DDBJ whole genome shotgun (WGS) entry which is preliminary data.</text>
</comment>